<evidence type="ECO:0000259" key="3">
    <source>
        <dbReference type="SMART" id="SM00421"/>
    </source>
</evidence>
<keyword evidence="2" id="KW-0732">Signal</keyword>
<reference evidence="4 5" key="1">
    <citation type="submission" date="2021-05" db="EMBL/GenBank/DDBJ databases">
        <title>Comparative genomic studies on the polysaccharide-degrading batcterial strains of the Flammeovirga genus.</title>
        <authorList>
            <person name="Zewei F."/>
            <person name="Zheng Z."/>
            <person name="Yu L."/>
            <person name="Ruyue G."/>
            <person name="Yanhong M."/>
            <person name="Yuanyuan C."/>
            <person name="Jingyan G."/>
            <person name="Wenjun H."/>
        </authorList>
    </citation>
    <scope>NUCLEOTIDE SEQUENCE [LARGE SCALE GENOMIC DNA]</scope>
    <source>
        <strain evidence="4 5">YS10</strain>
    </source>
</reference>
<evidence type="ECO:0000313" key="4">
    <source>
        <dbReference type="EMBL" id="QWG09309.1"/>
    </source>
</evidence>
<evidence type="ECO:0000256" key="2">
    <source>
        <dbReference type="SAM" id="SignalP"/>
    </source>
</evidence>
<feature type="domain" description="HTH luxR-type" evidence="3">
    <location>
        <begin position="451"/>
        <end position="508"/>
    </location>
</feature>
<dbReference type="InterPro" id="IPR036388">
    <property type="entry name" value="WH-like_DNA-bd_sf"/>
</dbReference>
<protein>
    <recommendedName>
        <fullName evidence="3">HTH luxR-type domain-containing protein</fullName>
    </recommendedName>
</protein>
<dbReference type="Pfam" id="PF00196">
    <property type="entry name" value="GerE"/>
    <property type="match status" value="1"/>
</dbReference>
<keyword evidence="1" id="KW-0812">Transmembrane</keyword>
<proteinExistence type="predicted"/>
<evidence type="ECO:0000313" key="5">
    <source>
        <dbReference type="Proteomes" id="UP000682802"/>
    </source>
</evidence>
<feature type="chain" id="PRO_5045737744" description="HTH luxR-type domain-containing protein" evidence="2">
    <location>
        <begin position="18"/>
        <end position="512"/>
    </location>
</feature>
<organism evidence="4 5">
    <name type="scientific">Flammeovirga kamogawensis</name>
    <dbReference type="NCBI Taxonomy" id="373891"/>
    <lineage>
        <taxon>Bacteria</taxon>
        <taxon>Pseudomonadati</taxon>
        <taxon>Bacteroidota</taxon>
        <taxon>Cytophagia</taxon>
        <taxon>Cytophagales</taxon>
        <taxon>Flammeovirgaceae</taxon>
        <taxon>Flammeovirga</taxon>
    </lineage>
</organism>
<keyword evidence="1" id="KW-1133">Transmembrane helix</keyword>
<dbReference type="SUPFAM" id="SSF46894">
    <property type="entry name" value="C-terminal effector domain of the bipartite response regulators"/>
    <property type="match status" value="1"/>
</dbReference>
<dbReference type="Proteomes" id="UP000682802">
    <property type="component" value="Chromosome 2"/>
</dbReference>
<dbReference type="Gene3D" id="1.10.10.10">
    <property type="entry name" value="Winged helix-like DNA-binding domain superfamily/Winged helix DNA-binding domain"/>
    <property type="match status" value="1"/>
</dbReference>
<dbReference type="InterPro" id="IPR016032">
    <property type="entry name" value="Sig_transdc_resp-reg_C-effctor"/>
</dbReference>
<gene>
    <name evidence="4" type="ORF">KM029_22140</name>
</gene>
<keyword evidence="1" id="KW-0472">Membrane</keyword>
<evidence type="ECO:0000256" key="1">
    <source>
        <dbReference type="SAM" id="Phobius"/>
    </source>
</evidence>
<feature type="signal peptide" evidence="2">
    <location>
        <begin position="1"/>
        <end position="17"/>
    </location>
</feature>
<feature type="transmembrane region" description="Helical" evidence="1">
    <location>
        <begin position="414"/>
        <end position="434"/>
    </location>
</feature>
<dbReference type="InterPro" id="IPR000792">
    <property type="entry name" value="Tscrpt_reg_LuxR_C"/>
</dbReference>
<accession>A0ABX8H091</accession>
<keyword evidence="5" id="KW-1185">Reference proteome</keyword>
<dbReference type="SMART" id="SM00421">
    <property type="entry name" value="HTH_LUXR"/>
    <property type="match status" value="1"/>
</dbReference>
<dbReference type="EMBL" id="CP076129">
    <property type="protein sequence ID" value="QWG09309.1"/>
    <property type="molecule type" value="Genomic_DNA"/>
</dbReference>
<name>A0ABX8H091_9BACT</name>
<dbReference type="RefSeq" id="WP_144075988.1">
    <property type="nucleotide sequence ID" value="NZ_CP076129.1"/>
</dbReference>
<sequence length="512" mass="60335">MKYLIIILTCLPNLLFSADLTFTQLKDSINVLLENNKLHEIIALNEQYLEKATDNDEMVLCHTYIALIALLRKKNDDKFIKHLNEVEKLYPLLDDKSQRIKYASIVNASNIDYYLFKGDINQVFKYGDKLQALFPDIETTPLDIKLELIDINFFQRKFLKVKSYNSSIKDPRMLRGGIKKYLLLNYFENNTLDNLDSINNDEQAQKYVHGYAAYKNGAYLKAIQYLEEYNNVFLKELSELDSTNRDKFDTYRELAENHYLIGKCQIDLGNKLKAKKEFDEALIYLEKNDEITQCNNKISESLILTELCLIETDIDIINKHIDDARILLSPFPKNYFNIEYENIYLDYLQALVNEDYNGVVNTKERFLNYKNDSTYIKAWTEQTILFRPTMDELDILIRELEVKLLTDRYRNSTIIFLTIIGFFILLIVAVILYIKKNTNTPNNLKNNNKLTEELSKQEKEMLDLVIKGLPYKAIADQLDSNEGYIKMKFKKLREKYQCSNNEELIYLIFFKR</sequence>